<feature type="transmembrane region" description="Helical" evidence="6">
    <location>
        <begin position="167"/>
        <end position="185"/>
    </location>
</feature>
<dbReference type="STRING" id="1005928.SAMN04487859_11322"/>
<comment type="similarity">
    <text evidence="2 6">Belongs to the BI1 family.</text>
</comment>
<evidence type="ECO:0000313" key="7">
    <source>
        <dbReference type="EMBL" id="SFO00780.1"/>
    </source>
</evidence>
<evidence type="ECO:0000256" key="6">
    <source>
        <dbReference type="RuleBase" id="RU004379"/>
    </source>
</evidence>
<feature type="transmembrane region" description="Helical" evidence="6">
    <location>
        <begin position="72"/>
        <end position="95"/>
    </location>
</feature>
<dbReference type="InterPro" id="IPR006214">
    <property type="entry name" value="Bax_inhibitor_1-related"/>
</dbReference>
<evidence type="ECO:0000256" key="4">
    <source>
        <dbReference type="ARBA" id="ARBA00022989"/>
    </source>
</evidence>
<evidence type="ECO:0000256" key="1">
    <source>
        <dbReference type="ARBA" id="ARBA00004141"/>
    </source>
</evidence>
<gene>
    <name evidence="7" type="ORF">SAMN04487859_11322</name>
</gene>
<evidence type="ECO:0000256" key="5">
    <source>
        <dbReference type="ARBA" id="ARBA00023136"/>
    </source>
</evidence>
<dbReference type="AlphaFoldDB" id="A0A1I5DNV7"/>
<proteinExistence type="inferred from homology"/>
<sequence length="259" mass="27723">MAEFNTIRTATGTRTAQIDAGLRAHMNKVYGTMSFGMLITALAAWAIAGLAVTTDPSAAAAQLPNGTMLSGLGAALYLSPLKWVVMLAPLGFILFGWGSLLRRGSAAAVQLGFFAFAALIGVSMSSIFLVFTGFSIVQTFIVTAIAFSSLSLYGYTTKKDISGWGSFLIMGVVGLLVAMLINMFLQSPAMMFAISAIGVLVFAGLTAFYTQEIKNTYVAHASHGDQEWLDKAAYDGALNLYISFLNMFQFLLMFMGQQE</sequence>
<evidence type="ECO:0000313" key="8">
    <source>
        <dbReference type="Proteomes" id="UP000198599"/>
    </source>
</evidence>
<evidence type="ECO:0000256" key="2">
    <source>
        <dbReference type="ARBA" id="ARBA00010350"/>
    </source>
</evidence>
<protein>
    <recommendedName>
        <fullName evidence="9">Modulator of FtsH protease</fullName>
    </recommendedName>
</protein>
<dbReference type="PANTHER" id="PTHR23291">
    <property type="entry name" value="BAX INHIBITOR-RELATED"/>
    <property type="match status" value="1"/>
</dbReference>
<dbReference type="OrthoDB" id="9793828at2"/>
<feature type="transmembrane region" description="Helical" evidence="6">
    <location>
        <begin position="191"/>
        <end position="210"/>
    </location>
</feature>
<dbReference type="Proteomes" id="UP000198599">
    <property type="component" value="Unassembled WGS sequence"/>
</dbReference>
<accession>A0A1I5DNV7</accession>
<feature type="transmembrane region" description="Helical" evidence="6">
    <location>
        <begin position="107"/>
        <end position="130"/>
    </location>
</feature>
<reference evidence="8" key="1">
    <citation type="submission" date="2016-10" db="EMBL/GenBank/DDBJ databases">
        <authorList>
            <person name="Varghese N."/>
            <person name="Submissions S."/>
        </authorList>
    </citation>
    <scope>NUCLEOTIDE SEQUENCE [LARGE SCALE GENOMIC DNA]</scope>
    <source>
        <strain evidence="8">DSM 28463</strain>
    </source>
</reference>
<dbReference type="PANTHER" id="PTHR23291:SF50">
    <property type="entry name" value="PROTEIN LIFEGUARD 4"/>
    <property type="match status" value="1"/>
</dbReference>
<keyword evidence="5 6" id="KW-0472">Membrane</keyword>
<dbReference type="EMBL" id="FOVP01000013">
    <property type="protein sequence ID" value="SFO00780.1"/>
    <property type="molecule type" value="Genomic_DNA"/>
</dbReference>
<feature type="transmembrane region" description="Helical" evidence="6">
    <location>
        <begin position="136"/>
        <end position="155"/>
    </location>
</feature>
<dbReference type="Pfam" id="PF01027">
    <property type="entry name" value="Bax1-I"/>
    <property type="match status" value="1"/>
</dbReference>
<keyword evidence="8" id="KW-1185">Reference proteome</keyword>
<evidence type="ECO:0008006" key="9">
    <source>
        <dbReference type="Google" id="ProtNLM"/>
    </source>
</evidence>
<feature type="transmembrane region" description="Helical" evidence="6">
    <location>
        <begin position="238"/>
        <end position="256"/>
    </location>
</feature>
<keyword evidence="3 6" id="KW-0812">Transmembrane</keyword>
<keyword evidence="4 6" id="KW-1133">Transmembrane helix</keyword>
<organism evidence="7 8">
    <name type="scientific">Roseovarius lutimaris</name>
    <dbReference type="NCBI Taxonomy" id="1005928"/>
    <lineage>
        <taxon>Bacteria</taxon>
        <taxon>Pseudomonadati</taxon>
        <taxon>Pseudomonadota</taxon>
        <taxon>Alphaproteobacteria</taxon>
        <taxon>Rhodobacterales</taxon>
        <taxon>Roseobacteraceae</taxon>
        <taxon>Roseovarius</taxon>
    </lineage>
</organism>
<feature type="transmembrane region" description="Helical" evidence="6">
    <location>
        <begin position="29"/>
        <end position="52"/>
    </location>
</feature>
<dbReference type="GO" id="GO:0005886">
    <property type="term" value="C:plasma membrane"/>
    <property type="evidence" value="ECO:0007669"/>
    <property type="project" value="TreeGrafter"/>
</dbReference>
<evidence type="ECO:0000256" key="3">
    <source>
        <dbReference type="ARBA" id="ARBA00022692"/>
    </source>
</evidence>
<dbReference type="RefSeq" id="WP_092839156.1">
    <property type="nucleotide sequence ID" value="NZ_FOVP01000013.1"/>
</dbReference>
<comment type="subcellular location">
    <subcellularLocation>
        <location evidence="1">Membrane</location>
        <topology evidence="1">Multi-pass membrane protein</topology>
    </subcellularLocation>
</comment>
<name>A0A1I5DNV7_9RHOB</name>
<dbReference type="CDD" id="cd10432">
    <property type="entry name" value="BI-1-like_bacterial"/>
    <property type="match status" value="1"/>
</dbReference>